<reference evidence="1 2" key="1">
    <citation type="submission" date="2016-03" db="EMBL/GenBank/DDBJ databases">
        <title>Niastella vici sp. nov., isolated from farmland soil.</title>
        <authorList>
            <person name="Chen L."/>
            <person name="Wang D."/>
            <person name="Yang S."/>
            <person name="Wang G."/>
        </authorList>
    </citation>
    <scope>NUCLEOTIDE SEQUENCE [LARGE SCALE GENOMIC DNA]</scope>
    <source>
        <strain evidence="1 2">DJ57</strain>
    </source>
</reference>
<protein>
    <submittedName>
        <fullName evidence="1">Uncharacterized protein</fullName>
    </submittedName>
</protein>
<keyword evidence="2" id="KW-1185">Reference proteome</keyword>
<accession>A0A1V9FWQ5</accession>
<dbReference type="AlphaFoldDB" id="A0A1V9FWQ5"/>
<organism evidence="1 2">
    <name type="scientific">Niastella vici</name>
    <dbReference type="NCBI Taxonomy" id="1703345"/>
    <lineage>
        <taxon>Bacteria</taxon>
        <taxon>Pseudomonadati</taxon>
        <taxon>Bacteroidota</taxon>
        <taxon>Chitinophagia</taxon>
        <taxon>Chitinophagales</taxon>
        <taxon>Chitinophagaceae</taxon>
        <taxon>Niastella</taxon>
    </lineage>
</organism>
<dbReference type="STRING" id="1703345.A3860_25980"/>
<gene>
    <name evidence="1" type="ORF">A3860_25980</name>
</gene>
<evidence type="ECO:0000313" key="2">
    <source>
        <dbReference type="Proteomes" id="UP000192796"/>
    </source>
</evidence>
<proteinExistence type="predicted"/>
<dbReference type="EMBL" id="LVYD01000048">
    <property type="protein sequence ID" value="OQP62767.1"/>
    <property type="molecule type" value="Genomic_DNA"/>
</dbReference>
<sequence length="246" mass="28787">MSHEFERVICNKSPLNIELVKTDPLQAIANVFESIDFDCLRTNLCRWFHAAIVNGNHVYEEDSHRTGLQVFFAELELLLEAFYVINRTPVLYTRDPYTDNETVKNRQLYLDKVYLLSSDQAENPHTVINAFFSRFSIVYIRRELRDWLQAGIDQEGCEQIKLNPIKVLLAYNDVECILEAAYHYNKRILKQAKEQGVAVTLRRNNTSKRRSYVDKHSDVIGYLYDTEQLEINDMIEAVKRLGCKEN</sequence>
<dbReference type="Proteomes" id="UP000192796">
    <property type="component" value="Unassembled WGS sequence"/>
</dbReference>
<comment type="caution">
    <text evidence="1">The sequence shown here is derived from an EMBL/GenBank/DDBJ whole genome shotgun (WGS) entry which is preliminary data.</text>
</comment>
<evidence type="ECO:0000313" key="1">
    <source>
        <dbReference type="EMBL" id="OQP62767.1"/>
    </source>
</evidence>
<name>A0A1V9FWQ5_9BACT</name>
<dbReference type="OrthoDB" id="671148at2"/>
<dbReference type="RefSeq" id="WP_081148129.1">
    <property type="nucleotide sequence ID" value="NZ_LVYD01000048.1"/>
</dbReference>